<keyword evidence="3" id="KW-0804">Transcription</keyword>
<gene>
    <name evidence="5" type="ORF">AWW68_15660</name>
</gene>
<dbReference type="InterPro" id="IPR018060">
    <property type="entry name" value="HTH_AraC"/>
</dbReference>
<evidence type="ECO:0000256" key="2">
    <source>
        <dbReference type="ARBA" id="ARBA00023125"/>
    </source>
</evidence>
<keyword evidence="1" id="KW-0805">Transcription regulation</keyword>
<evidence type="ECO:0000259" key="4">
    <source>
        <dbReference type="PROSITE" id="PS01124"/>
    </source>
</evidence>
<feature type="domain" description="HTH araC/xylS-type" evidence="4">
    <location>
        <begin position="158"/>
        <end position="260"/>
    </location>
</feature>
<dbReference type="Pfam" id="PF12833">
    <property type="entry name" value="HTH_18"/>
    <property type="match status" value="1"/>
</dbReference>
<dbReference type="EMBL" id="LRPC01000028">
    <property type="protein sequence ID" value="KYG74092.1"/>
    <property type="molecule type" value="Genomic_DNA"/>
</dbReference>
<evidence type="ECO:0000256" key="3">
    <source>
        <dbReference type="ARBA" id="ARBA00023163"/>
    </source>
</evidence>
<dbReference type="SMART" id="SM00342">
    <property type="entry name" value="HTH_ARAC"/>
    <property type="match status" value="1"/>
</dbReference>
<dbReference type="Proteomes" id="UP000075606">
    <property type="component" value="Unassembled WGS sequence"/>
</dbReference>
<dbReference type="InterPro" id="IPR046532">
    <property type="entry name" value="DUF6597"/>
</dbReference>
<organism evidence="5 6">
    <name type="scientific">Roseivirga spongicola</name>
    <dbReference type="NCBI Taxonomy" id="333140"/>
    <lineage>
        <taxon>Bacteria</taxon>
        <taxon>Pseudomonadati</taxon>
        <taxon>Bacteroidota</taxon>
        <taxon>Cytophagia</taxon>
        <taxon>Cytophagales</taxon>
        <taxon>Roseivirgaceae</taxon>
        <taxon>Roseivirga</taxon>
    </lineage>
</organism>
<name>A0A150X636_9BACT</name>
<proteinExistence type="predicted"/>
<dbReference type="RefSeq" id="WP_068223526.1">
    <property type="nucleotide sequence ID" value="NZ_CP139724.1"/>
</dbReference>
<evidence type="ECO:0000313" key="6">
    <source>
        <dbReference type="Proteomes" id="UP000075606"/>
    </source>
</evidence>
<dbReference type="STRING" id="333140.AWW68_15660"/>
<accession>A0A150X636</accession>
<keyword evidence="2" id="KW-0238">DNA-binding</keyword>
<sequence length="273" mass="30990">MNHQTYDPHPDLESIVKCYWTLEVPDGSQAPKQRILPDGCIEMCFILGDDIKRFTSETEFTLQPKAFIIGQITAPYFVQPTGYVNSFAVRFYPYGFANFIQTPIKDLADKDTPLSQIFQSDVVSILIKEVENASSIQERIAAVEKFLLDLLASSSIQDEILKSTTDALYNTQGKASIHSILKEELSKRRKLERSFSKSVGISPKQLGRVIRLQAALKLMLNPKGQTLTQIAYESEYYDQAHFIKDFKDFTGVNPKEYLSDDQMMLSSVLYSKD</sequence>
<dbReference type="Gene3D" id="1.10.10.60">
    <property type="entry name" value="Homeodomain-like"/>
    <property type="match status" value="1"/>
</dbReference>
<comment type="caution">
    <text evidence="5">The sequence shown here is derived from an EMBL/GenBank/DDBJ whole genome shotgun (WGS) entry which is preliminary data.</text>
</comment>
<dbReference type="InterPro" id="IPR009057">
    <property type="entry name" value="Homeodomain-like_sf"/>
</dbReference>
<evidence type="ECO:0000313" key="5">
    <source>
        <dbReference type="EMBL" id="KYG74092.1"/>
    </source>
</evidence>
<dbReference type="Pfam" id="PF20240">
    <property type="entry name" value="DUF6597"/>
    <property type="match status" value="1"/>
</dbReference>
<dbReference type="OrthoDB" id="635259at2"/>
<dbReference type="AlphaFoldDB" id="A0A150X636"/>
<keyword evidence="6" id="KW-1185">Reference proteome</keyword>
<dbReference type="SUPFAM" id="SSF46689">
    <property type="entry name" value="Homeodomain-like"/>
    <property type="match status" value="1"/>
</dbReference>
<evidence type="ECO:0000256" key="1">
    <source>
        <dbReference type="ARBA" id="ARBA00023015"/>
    </source>
</evidence>
<dbReference type="PANTHER" id="PTHR46796">
    <property type="entry name" value="HTH-TYPE TRANSCRIPTIONAL ACTIVATOR RHAS-RELATED"/>
    <property type="match status" value="1"/>
</dbReference>
<dbReference type="InterPro" id="IPR050204">
    <property type="entry name" value="AraC_XylS_family_regulators"/>
</dbReference>
<reference evidence="5 6" key="1">
    <citation type="submission" date="2016-01" db="EMBL/GenBank/DDBJ databases">
        <title>Genome sequencing of Roseivirga spongicola UST030701-084.</title>
        <authorList>
            <person name="Selvaratnam C."/>
            <person name="Thevarajoo S."/>
            <person name="Goh K.M."/>
            <person name="Ee R."/>
            <person name="Chan K.-G."/>
            <person name="Chong C.S."/>
        </authorList>
    </citation>
    <scope>NUCLEOTIDE SEQUENCE [LARGE SCALE GENOMIC DNA]</scope>
    <source>
        <strain evidence="5 6">UST030701-084</strain>
    </source>
</reference>
<protein>
    <submittedName>
        <fullName evidence="5">AraC family transcriptional regulator</fullName>
    </submittedName>
</protein>
<dbReference type="GO" id="GO:0043565">
    <property type="term" value="F:sequence-specific DNA binding"/>
    <property type="evidence" value="ECO:0007669"/>
    <property type="project" value="InterPro"/>
</dbReference>
<dbReference type="GO" id="GO:0003700">
    <property type="term" value="F:DNA-binding transcription factor activity"/>
    <property type="evidence" value="ECO:0007669"/>
    <property type="project" value="InterPro"/>
</dbReference>
<dbReference type="PROSITE" id="PS01124">
    <property type="entry name" value="HTH_ARAC_FAMILY_2"/>
    <property type="match status" value="1"/>
</dbReference>
<dbReference type="PANTHER" id="PTHR46796:SF13">
    <property type="entry name" value="HTH-TYPE TRANSCRIPTIONAL ACTIVATOR RHAS"/>
    <property type="match status" value="1"/>
</dbReference>